<accession>A0AAE3GQ52</accession>
<dbReference type="AlphaFoldDB" id="A0AAE3GQ52"/>
<evidence type="ECO:0000259" key="2">
    <source>
        <dbReference type="Pfam" id="PF04024"/>
    </source>
</evidence>
<feature type="domain" description="Phage shock protein PspC N-terminal" evidence="2">
    <location>
        <begin position="129"/>
        <end position="185"/>
    </location>
</feature>
<keyword evidence="1" id="KW-0812">Transmembrane</keyword>
<name>A0AAE3GQ52_9CYAN</name>
<evidence type="ECO:0000313" key="3">
    <source>
        <dbReference type="EMBL" id="MCP2728645.1"/>
    </source>
</evidence>
<feature type="transmembrane region" description="Helical" evidence="1">
    <location>
        <begin position="30"/>
        <end position="50"/>
    </location>
</feature>
<reference evidence="3" key="1">
    <citation type="submission" date="2022-06" db="EMBL/GenBank/DDBJ databases">
        <title>New cyanobacteria of genus Symplocastrum in benthos of Lake Baikal.</title>
        <authorList>
            <person name="Sorokovikova E."/>
            <person name="Tikhonova I."/>
            <person name="Krasnopeev A."/>
            <person name="Evseev P."/>
            <person name="Gladkikh A."/>
            <person name="Belykh O."/>
        </authorList>
    </citation>
    <scope>NUCLEOTIDE SEQUENCE</scope>
    <source>
        <strain evidence="3">BBK-W-15</strain>
    </source>
</reference>
<feature type="transmembrane region" description="Helical" evidence="1">
    <location>
        <begin position="6"/>
        <end position="23"/>
    </location>
</feature>
<evidence type="ECO:0000256" key="1">
    <source>
        <dbReference type="SAM" id="Phobius"/>
    </source>
</evidence>
<feature type="transmembrane region" description="Helical" evidence="1">
    <location>
        <begin position="85"/>
        <end position="108"/>
    </location>
</feature>
<keyword evidence="1" id="KW-1133">Transmembrane helix</keyword>
<gene>
    <name evidence="3" type="ORF">NJ959_09195</name>
</gene>
<organism evidence="3 4">
    <name type="scientific">Limnofasciculus baicalensis BBK-W-15</name>
    <dbReference type="NCBI Taxonomy" id="2699891"/>
    <lineage>
        <taxon>Bacteria</taxon>
        <taxon>Bacillati</taxon>
        <taxon>Cyanobacteriota</taxon>
        <taxon>Cyanophyceae</taxon>
        <taxon>Coleofasciculales</taxon>
        <taxon>Coleofasciculaceae</taxon>
        <taxon>Limnofasciculus</taxon>
        <taxon>Limnofasciculus baicalensis</taxon>
    </lineage>
</organism>
<proteinExistence type="predicted"/>
<sequence>MIYLPFILILLFVGPALSSIAIRRSVSIRWHLVLFGICILYGISPFLLAWGGMGLAKRFGCQSEAMRFQCPNPSWHGEMITGMVFAHWLAILTIPSAVFGAIGLLISLRIKVKKSPTKINISGKPNAAFYRSRRHKVIAGVCAAISRRWRLPIQGVRIVTVILAVVGSGSGFVLLLYLWFWLAFPLDAQIESNLVAH</sequence>
<keyword evidence="4" id="KW-1185">Reference proteome</keyword>
<protein>
    <submittedName>
        <fullName evidence="3">PspC domain-containing protein</fullName>
    </submittedName>
</protein>
<evidence type="ECO:0000313" key="4">
    <source>
        <dbReference type="Proteomes" id="UP001204953"/>
    </source>
</evidence>
<dbReference type="InterPro" id="IPR007168">
    <property type="entry name" value="Phageshock_PspC_N"/>
</dbReference>
<dbReference type="RefSeq" id="WP_254011440.1">
    <property type="nucleotide sequence ID" value="NZ_JAMZMM010000066.1"/>
</dbReference>
<feature type="transmembrane region" description="Helical" evidence="1">
    <location>
        <begin position="156"/>
        <end position="182"/>
    </location>
</feature>
<comment type="caution">
    <text evidence="3">The sequence shown here is derived from an EMBL/GenBank/DDBJ whole genome shotgun (WGS) entry which is preliminary data.</text>
</comment>
<keyword evidence="1" id="KW-0472">Membrane</keyword>
<dbReference type="EMBL" id="JAMZMM010000066">
    <property type="protein sequence ID" value="MCP2728645.1"/>
    <property type="molecule type" value="Genomic_DNA"/>
</dbReference>
<dbReference type="Pfam" id="PF04024">
    <property type="entry name" value="PspC"/>
    <property type="match status" value="1"/>
</dbReference>
<dbReference type="Proteomes" id="UP001204953">
    <property type="component" value="Unassembled WGS sequence"/>
</dbReference>